<keyword evidence="3 4" id="KW-0413">Isomerase</keyword>
<dbReference type="EMBL" id="BAAADS010000001">
    <property type="protein sequence ID" value="GAA0588332.1"/>
    <property type="molecule type" value="Genomic_DNA"/>
</dbReference>
<dbReference type="PANTHER" id="PTHR42839">
    <property type="entry name" value="ISOCHORISMATE SYNTHASE ENTC"/>
    <property type="match status" value="1"/>
</dbReference>
<feature type="binding site" evidence="4">
    <location>
        <position position="446"/>
    </location>
    <ligand>
        <name>Mg(2+)</name>
        <dbReference type="ChEBI" id="CHEBI:18420"/>
    </ligand>
</feature>
<dbReference type="InterPro" id="IPR019999">
    <property type="entry name" value="Anth_synth_I-like"/>
</dbReference>
<evidence type="ECO:0000313" key="7">
    <source>
        <dbReference type="Proteomes" id="UP001500866"/>
    </source>
</evidence>
<evidence type="ECO:0000256" key="2">
    <source>
        <dbReference type="ARBA" id="ARBA00005297"/>
    </source>
</evidence>
<dbReference type="InterPro" id="IPR034681">
    <property type="entry name" value="MenF"/>
</dbReference>
<dbReference type="EC" id="5.4.4.2" evidence="4"/>
<feature type="domain" description="Chorismate-utilising enzyme C-terminal" evidence="5">
    <location>
        <begin position="198"/>
        <end position="450"/>
    </location>
</feature>
<dbReference type="HAMAP" id="MF_01935">
    <property type="entry name" value="MenF"/>
    <property type="match status" value="1"/>
</dbReference>
<protein>
    <recommendedName>
        <fullName evidence="4">Isochorismate synthase MenF</fullName>
        <ecNumber evidence="4">5.4.4.2</ecNumber>
    </recommendedName>
    <alternativeName>
        <fullName evidence="4">Isochorismate mutase</fullName>
    </alternativeName>
</protein>
<dbReference type="Pfam" id="PF00425">
    <property type="entry name" value="Chorismate_bind"/>
    <property type="match status" value="1"/>
</dbReference>
<organism evidence="6 7">
    <name type="scientific">Virgibacillus siamensis</name>
    <dbReference type="NCBI Taxonomy" id="480071"/>
    <lineage>
        <taxon>Bacteria</taxon>
        <taxon>Bacillati</taxon>
        <taxon>Bacillota</taxon>
        <taxon>Bacilli</taxon>
        <taxon>Bacillales</taxon>
        <taxon>Bacillaceae</taxon>
        <taxon>Virgibacillus</taxon>
    </lineage>
</organism>
<name>A0ABP3QIY3_9BACI</name>
<dbReference type="InterPro" id="IPR005801">
    <property type="entry name" value="ADC_synthase"/>
</dbReference>
<evidence type="ECO:0000256" key="4">
    <source>
        <dbReference type="HAMAP-Rule" id="MF_01935"/>
    </source>
</evidence>
<comment type="pathway">
    <text evidence="4">Quinol/quinone metabolism; 1,4-dihydroxy-2-naphthoate biosynthesis; 1,4-dihydroxy-2-naphthoate from chorismate: step 1/7.</text>
</comment>
<reference evidence="7" key="1">
    <citation type="journal article" date="2019" name="Int. J. Syst. Evol. Microbiol.">
        <title>The Global Catalogue of Microorganisms (GCM) 10K type strain sequencing project: providing services to taxonomists for standard genome sequencing and annotation.</title>
        <authorList>
            <consortium name="The Broad Institute Genomics Platform"/>
            <consortium name="The Broad Institute Genome Sequencing Center for Infectious Disease"/>
            <person name="Wu L."/>
            <person name="Ma J."/>
        </authorList>
    </citation>
    <scope>NUCLEOTIDE SEQUENCE [LARGE SCALE GENOMIC DNA]</scope>
    <source>
        <strain evidence="7">JCM 15395</strain>
    </source>
</reference>
<comment type="pathway">
    <text evidence="4">Quinol/quinone metabolism; menaquinone biosynthesis.</text>
</comment>
<dbReference type="NCBIfam" id="TIGR00543">
    <property type="entry name" value="isochor_syn"/>
    <property type="match status" value="1"/>
</dbReference>
<comment type="catalytic activity">
    <reaction evidence="1 4">
        <text>chorismate = isochorismate</text>
        <dbReference type="Rhea" id="RHEA:18985"/>
        <dbReference type="ChEBI" id="CHEBI:29748"/>
        <dbReference type="ChEBI" id="CHEBI:29780"/>
        <dbReference type="EC" id="5.4.4.2"/>
    </reaction>
</comment>
<dbReference type="PANTHER" id="PTHR42839:SF1">
    <property type="entry name" value="ISOCHORISMATE SYNTHASE MENF"/>
    <property type="match status" value="1"/>
</dbReference>
<evidence type="ECO:0000256" key="1">
    <source>
        <dbReference type="ARBA" id="ARBA00000799"/>
    </source>
</evidence>
<gene>
    <name evidence="4" type="primary">menF</name>
    <name evidence="6" type="ORF">GCM10009001_00200</name>
</gene>
<accession>A0ABP3QIY3</accession>
<dbReference type="Gene3D" id="3.60.120.10">
    <property type="entry name" value="Anthranilate synthase"/>
    <property type="match status" value="1"/>
</dbReference>
<dbReference type="InterPro" id="IPR015890">
    <property type="entry name" value="Chorismate_C"/>
</dbReference>
<keyword evidence="4" id="KW-0474">Menaquinone biosynthesis</keyword>
<dbReference type="InterPro" id="IPR004561">
    <property type="entry name" value="IsoChor_synthase"/>
</dbReference>
<evidence type="ECO:0000259" key="5">
    <source>
        <dbReference type="Pfam" id="PF00425"/>
    </source>
</evidence>
<feature type="active site" description="Proton acceptor" evidence="4">
    <location>
        <position position="218"/>
    </location>
</feature>
<proteinExistence type="inferred from homology"/>
<feature type="binding site" evidence="4">
    <location>
        <position position="311"/>
    </location>
    <ligand>
        <name>Mg(2+)</name>
        <dbReference type="ChEBI" id="CHEBI:18420"/>
    </ligand>
</feature>
<dbReference type="Proteomes" id="UP001500866">
    <property type="component" value="Unassembled WGS sequence"/>
</dbReference>
<dbReference type="SUPFAM" id="SSF56322">
    <property type="entry name" value="ADC synthase"/>
    <property type="match status" value="1"/>
</dbReference>
<keyword evidence="4" id="KW-0460">Magnesium</keyword>
<comment type="cofactor">
    <cofactor evidence="4">
        <name>Mg(2+)</name>
        <dbReference type="ChEBI" id="CHEBI:18420"/>
    </cofactor>
</comment>
<dbReference type="RefSeq" id="WP_343809162.1">
    <property type="nucleotide sequence ID" value="NZ_BAAADS010000001.1"/>
</dbReference>
<comment type="similarity">
    <text evidence="2 4">Belongs to the isochorismate synthase family.</text>
</comment>
<comment type="function">
    <text evidence="4">Catalyzes the conversion of chorismate to isochorismate.</text>
</comment>
<evidence type="ECO:0000256" key="3">
    <source>
        <dbReference type="ARBA" id="ARBA00023235"/>
    </source>
</evidence>
<sequence>MIEIKEELLESVLEGAIHEIDDNAAKLISITRKIDAIEPLHFFVNAKQLAKDRTFWSSTADQFYIVGIGKAHTIRADSNRFQKTEKLWRNLLDEAIIHNPFQTPGTGMLALGGMSFDPGIRKSSLWEKFDHSLFAIPEYMLTVNESGYFLTVNVQADAETNANKLAGIIRRNEEVLIKPRPVLSAGPSIQWQEEVAPRDWMDTVKDATEAIEQNEADKIVLARELRVKLDSTVDIAAVLNNLIKTQSNSFVFAFEQGGDCFVGATPERLAKIEGTNVLSTCLAGTAPRGKTVSEDKRIGENLLYDEKNRSEHEFVVSMIKQAMDQYCTDIEIPDKPVIYPLKNLQHLYTPVTATLKDGYSIFDIIGELHPTPALGGVPRDESLEFIREHEQLDRGWYGAPIGWLDSNGNGEFAVAIRSGLIQGDEASLFAGCGVVRDSDPLAEYEETAIKFTPMLSVLGG</sequence>
<evidence type="ECO:0000313" key="6">
    <source>
        <dbReference type="EMBL" id="GAA0588332.1"/>
    </source>
</evidence>
<keyword evidence="4" id="KW-0479">Metal-binding</keyword>
<comment type="caution">
    <text evidence="6">The sequence shown here is derived from an EMBL/GenBank/DDBJ whole genome shotgun (WGS) entry which is preliminary data.</text>
</comment>
<feature type="active site" description="Proton donor" evidence="4">
    <location>
        <position position="267"/>
    </location>
</feature>
<dbReference type="PRINTS" id="PR00095">
    <property type="entry name" value="ANTSNTHASEI"/>
</dbReference>
<keyword evidence="7" id="KW-1185">Reference proteome</keyword>